<comment type="pathway">
    <text evidence="5">Cofactor biosynthesis; adenosylcobalamin biosynthesis; adenosylcobalamin from cob(II)yrinate a,c-diamide: step 6/7.</text>
</comment>
<dbReference type="GO" id="GO:0016779">
    <property type="term" value="F:nucleotidyltransferase activity"/>
    <property type="evidence" value="ECO:0007669"/>
    <property type="project" value="UniProtKB-KW"/>
</dbReference>
<comment type="catalytic activity">
    <reaction evidence="1">
        <text>adenosylcob(III)inamide + ATP = adenosylcob(III)inamide phosphate + ADP + H(+)</text>
        <dbReference type="Rhea" id="RHEA:15769"/>
        <dbReference type="ChEBI" id="CHEBI:2480"/>
        <dbReference type="ChEBI" id="CHEBI:15378"/>
        <dbReference type="ChEBI" id="CHEBI:30616"/>
        <dbReference type="ChEBI" id="CHEBI:58502"/>
        <dbReference type="ChEBI" id="CHEBI:456216"/>
        <dbReference type="EC" id="2.7.1.156"/>
    </reaction>
</comment>
<evidence type="ECO:0000256" key="7">
    <source>
        <dbReference type="ARBA" id="ARBA00007490"/>
    </source>
</evidence>
<evidence type="ECO:0000256" key="16">
    <source>
        <dbReference type="ARBA" id="ARBA00029570"/>
    </source>
</evidence>
<comment type="catalytic activity">
    <reaction evidence="2">
        <text>adenosylcob(III)inamide phosphate + GTP + H(+) = adenosylcob(III)inamide-GDP + diphosphate</text>
        <dbReference type="Rhea" id="RHEA:22712"/>
        <dbReference type="ChEBI" id="CHEBI:15378"/>
        <dbReference type="ChEBI" id="CHEBI:33019"/>
        <dbReference type="ChEBI" id="CHEBI:37565"/>
        <dbReference type="ChEBI" id="CHEBI:58502"/>
        <dbReference type="ChEBI" id="CHEBI:60487"/>
        <dbReference type="EC" id="2.7.7.62"/>
    </reaction>
</comment>
<reference evidence="18 19" key="1">
    <citation type="journal article" date="2019" name="Int. J. Syst. Evol. Microbiol.">
        <title>The Global Catalogue of Microorganisms (GCM) 10K type strain sequencing project: providing services to taxonomists for standard genome sequencing and annotation.</title>
        <authorList>
            <consortium name="The Broad Institute Genomics Platform"/>
            <consortium name="The Broad Institute Genome Sequencing Center for Infectious Disease"/>
            <person name="Wu L."/>
            <person name="Ma J."/>
        </authorList>
    </citation>
    <scope>NUCLEOTIDE SEQUENCE [LARGE SCALE GENOMIC DNA]</scope>
    <source>
        <strain evidence="18 19">JCM 6242</strain>
    </source>
</reference>
<comment type="similarity">
    <text evidence="7">Belongs to the CobU/CobP family.</text>
</comment>
<dbReference type="Proteomes" id="UP001500831">
    <property type="component" value="Unassembled WGS sequence"/>
</dbReference>
<evidence type="ECO:0000256" key="1">
    <source>
        <dbReference type="ARBA" id="ARBA00000312"/>
    </source>
</evidence>
<evidence type="ECO:0000313" key="18">
    <source>
        <dbReference type="EMBL" id="GAA2912849.1"/>
    </source>
</evidence>
<evidence type="ECO:0000256" key="2">
    <source>
        <dbReference type="ARBA" id="ARBA00000711"/>
    </source>
</evidence>
<accession>A0ABN3WF05</accession>
<dbReference type="InterPro" id="IPR036866">
    <property type="entry name" value="RibonucZ/Hydroxyglut_hydro"/>
</dbReference>
<sequence>MKVLISGTAGAGGWPAPGCECASCARLAPGHRRPTSVVLADSVRLPPAGPLPPGYRASAGPDGLVVTTPGGRRVLYAAPLPFPAPDDGPATPYGGWDGEEGAVNLALVDVLERPERLGDLRRRGLVGTRTHVVAVDVDHRVPSGAELARRARLWGVRVVADGTVLDLDEAPPEPDPFPRRTLLLGGTRSGKSAEAELRLAAEPEVLYVATGPSGEGDPEWLRRIETHRRRRPAHWDTAETTDLAGLLGSATTPLLVDGLGTWVAAVFDECDAWSGEDGRDAVAARCDELVAAWRRTRVRVVAVSDEVGLGVVPATAGGRLFRDALGRLNQRLARESEDVALVVAGRLLPLPA</sequence>
<keyword evidence="15" id="KW-0342">GTP-binding</keyword>
<evidence type="ECO:0000256" key="9">
    <source>
        <dbReference type="ARBA" id="ARBA00012523"/>
    </source>
</evidence>
<evidence type="ECO:0000256" key="15">
    <source>
        <dbReference type="ARBA" id="ARBA00023134"/>
    </source>
</evidence>
<dbReference type="PANTHER" id="PTHR34848:SF1">
    <property type="entry name" value="BIFUNCTIONAL ADENOSYLCOBALAMIN BIOSYNTHESIS PROTEIN COBU"/>
    <property type="match status" value="1"/>
</dbReference>
<keyword evidence="18" id="KW-0548">Nucleotidyltransferase</keyword>
<dbReference type="GO" id="GO:0016301">
    <property type="term" value="F:kinase activity"/>
    <property type="evidence" value="ECO:0007669"/>
    <property type="project" value="UniProtKB-KW"/>
</dbReference>
<evidence type="ECO:0000256" key="14">
    <source>
        <dbReference type="ARBA" id="ARBA00022840"/>
    </source>
</evidence>
<keyword evidence="19" id="KW-1185">Reference proteome</keyword>
<proteinExistence type="inferred from homology"/>
<evidence type="ECO:0000256" key="8">
    <source>
        <dbReference type="ARBA" id="ARBA00012016"/>
    </source>
</evidence>
<comment type="catalytic activity">
    <reaction evidence="3">
        <text>adenosylcob(III)inamide + GTP = adenosylcob(III)inamide phosphate + GDP + H(+)</text>
        <dbReference type="Rhea" id="RHEA:15765"/>
        <dbReference type="ChEBI" id="CHEBI:2480"/>
        <dbReference type="ChEBI" id="CHEBI:15378"/>
        <dbReference type="ChEBI" id="CHEBI:37565"/>
        <dbReference type="ChEBI" id="CHEBI:58189"/>
        <dbReference type="ChEBI" id="CHEBI:58502"/>
        <dbReference type="EC" id="2.7.1.156"/>
    </reaction>
</comment>
<evidence type="ECO:0000313" key="19">
    <source>
        <dbReference type="Proteomes" id="UP001500831"/>
    </source>
</evidence>
<keyword evidence="10" id="KW-0169">Cobalamin biosynthesis</keyword>
<evidence type="ECO:0000256" key="13">
    <source>
        <dbReference type="ARBA" id="ARBA00022777"/>
    </source>
</evidence>
<gene>
    <name evidence="18" type="ORF">GCM10010517_79410</name>
</gene>
<evidence type="ECO:0000256" key="10">
    <source>
        <dbReference type="ARBA" id="ARBA00022573"/>
    </source>
</evidence>
<dbReference type="InterPro" id="IPR027417">
    <property type="entry name" value="P-loop_NTPase"/>
</dbReference>
<comment type="caution">
    <text evidence="18">The sequence shown here is derived from an EMBL/GenBank/DDBJ whole genome shotgun (WGS) entry which is preliminary data.</text>
</comment>
<organism evidence="18 19">
    <name type="scientific">Streptosporangium fragile</name>
    <dbReference type="NCBI Taxonomy" id="46186"/>
    <lineage>
        <taxon>Bacteria</taxon>
        <taxon>Bacillati</taxon>
        <taxon>Actinomycetota</taxon>
        <taxon>Actinomycetes</taxon>
        <taxon>Streptosporangiales</taxon>
        <taxon>Streptosporangiaceae</taxon>
        <taxon>Streptosporangium</taxon>
    </lineage>
</organism>
<dbReference type="SUPFAM" id="SSF52540">
    <property type="entry name" value="P-loop containing nucleoside triphosphate hydrolases"/>
    <property type="match status" value="1"/>
</dbReference>
<dbReference type="Gene3D" id="3.60.15.10">
    <property type="entry name" value="Ribonuclease Z/Hydroxyacylglutathione hydrolase-like"/>
    <property type="match status" value="1"/>
</dbReference>
<evidence type="ECO:0000256" key="11">
    <source>
        <dbReference type="ARBA" id="ARBA00022679"/>
    </source>
</evidence>
<keyword evidence="11" id="KW-0808">Transferase</keyword>
<name>A0ABN3WF05_9ACTN</name>
<keyword evidence="12" id="KW-0547">Nucleotide-binding</keyword>
<dbReference type="PANTHER" id="PTHR34848">
    <property type="match status" value="1"/>
</dbReference>
<keyword evidence="14" id="KW-0067">ATP-binding</keyword>
<dbReference type="Pfam" id="PF02283">
    <property type="entry name" value="CobU"/>
    <property type="match status" value="1"/>
</dbReference>
<dbReference type="EC" id="2.7.1.156" evidence="8"/>
<evidence type="ECO:0000256" key="17">
    <source>
        <dbReference type="ARBA" id="ARBA00030571"/>
    </source>
</evidence>
<dbReference type="EMBL" id="BAAAVI010000120">
    <property type="protein sequence ID" value="GAA2912849.1"/>
    <property type="molecule type" value="Genomic_DNA"/>
</dbReference>
<dbReference type="EC" id="2.7.7.62" evidence="9"/>
<comment type="function">
    <text evidence="4">Catalyzes ATP-dependent phosphorylation of adenosylcobinamide and addition of GMP to adenosylcobinamide phosphate.</text>
</comment>
<evidence type="ECO:0000256" key="3">
    <source>
        <dbReference type="ARBA" id="ARBA00001522"/>
    </source>
</evidence>
<dbReference type="RefSeq" id="WP_344982102.1">
    <property type="nucleotide sequence ID" value="NZ_BAAAVI010000120.1"/>
</dbReference>
<protein>
    <recommendedName>
        <fullName evidence="16">Adenosylcobinamide kinase</fullName>
        <ecNumber evidence="8">2.7.1.156</ecNumber>
        <ecNumber evidence="9">2.7.7.62</ecNumber>
    </recommendedName>
    <alternativeName>
        <fullName evidence="17">Adenosylcobinamide-phosphate guanylyltransferase</fullName>
    </alternativeName>
</protein>
<comment type="pathway">
    <text evidence="6">Cofactor biosynthesis; adenosylcobalamin biosynthesis; adenosylcobalamin from cob(II)yrinate a,c-diamide: step 5/7.</text>
</comment>
<dbReference type="InterPro" id="IPR003203">
    <property type="entry name" value="CobU/CobP"/>
</dbReference>
<evidence type="ECO:0000256" key="12">
    <source>
        <dbReference type="ARBA" id="ARBA00022741"/>
    </source>
</evidence>
<keyword evidence="13 18" id="KW-0418">Kinase</keyword>
<dbReference type="Gene3D" id="3.40.50.300">
    <property type="entry name" value="P-loop containing nucleotide triphosphate hydrolases"/>
    <property type="match status" value="1"/>
</dbReference>
<evidence type="ECO:0000256" key="5">
    <source>
        <dbReference type="ARBA" id="ARBA00004692"/>
    </source>
</evidence>
<evidence type="ECO:0000256" key="6">
    <source>
        <dbReference type="ARBA" id="ARBA00005159"/>
    </source>
</evidence>
<evidence type="ECO:0000256" key="4">
    <source>
        <dbReference type="ARBA" id="ARBA00003889"/>
    </source>
</evidence>